<dbReference type="GO" id="GO:0036503">
    <property type="term" value="P:ERAD pathway"/>
    <property type="evidence" value="ECO:0007669"/>
    <property type="project" value="InterPro"/>
</dbReference>
<accession>A0A835LX55</accession>
<dbReference type="GO" id="GO:0034450">
    <property type="term" value="F:ubiquitin-ubiquitin ligase activity"/>
    <property type="evidence" value="ECO:0007669"/>
    <property type="project" value="InterPro"/>
</dbReference>
<comment type="caution">
    <text evidence="7">The sequence shown here is derived from an EMBL/GenBank/DDBJ whole genome shotgun (WGS) entry which is preliminary data.</text>
</comment>
<dbReference type="OrthoDB" id="1673261at2759"/>
<evidence type="ECO:0000313" key="8">
    <source>
        <dbReference type="Proteomes" id="UP000631114"/>
    </source>
</evidence>
<keyword evidence="4" id="KW-0833">Ubl conjugation pathway</keyword>
<comment type="subcellular location">
    <subcellularLocation>
        <location evidence="1">Nucleus</location>
    </subcellularLocation>
</comment>
<dbReference type="GO" id="GO:0000209">
    <property type="term" value="P:protein polyubiquitination"/>
    <property type="evidence" value="ECO:0007669"/>
    <property type="project" value="TreeGrafter"/>
</dbReference>
<dbReference type="InterPro" id="IPR045132">
    <property type="entry name" value="UBE4"/>
</dbReference>
<dbReference type="GO" id="GO:0005634">
    <property type="term" value="C:nucleus"/>
    <property type="evidence" value="ECO:0007669"/>
    <property type="project" value="UniProtKB-SubCell"/>
</dbReference>
<keyword evidence="5" id="KW-0539">Nucleus</keyword>
<dbReference type="UniPathway" id="UPA00143"/>
<keyword evidence="8" id="KW-1185">Reference proteome</keyword>
<evidence type="ECO:0000256" key="2">
    <source>
        <dbReference type="ARBA" id="ARBA00004906"/>
    </source>
</evidence>
<feature type="domain" description="Ubiquitin conjugation factor E4 core" evidence="6">
    <location>
        <begin position="10"/>
        <end position="192"/>
    </location>
</feature>
<evidence type="ECO:0000256" key="1">
    <source>
        <dbReference type="ARBA" id="ARBA00004123"/>
    </source>
</evidence>
<dbReference type="Pfam" id="PF10408">
    <property type="entry name" value="Ufd2P_core"/>
    <property type="match status" value="1"/>
</dbReference>
<dbReference type="GO" id="GO:0006511">
    <property type="term" value="P:ubiquitin-dependent protein catabolic process"/>
    <property type="evidence" value="ECO:0007669"/>
    <property type="project" value="InterPro"/>
</dbReference>
<dbReference type="PANTHER" id="PTHR13931:SF2">
    <property type="entry name" value="UBIQUITIN CONJUGATION FACTOR E4 B"/>
    <property type="match status" value="1"/>
</dbReference>
<dbReference type="GO" id="GO:0005737">
    <property type="term" value="C:cytoplasm"/>
    <property type="evidence" value="ECO:0007669"/>
    <property type="project" value="TreeGrafter"/>
</dbReference>
<dbReference type="PANTHER" id="PTHR13931">
    <property type="entry name" value="UBIQUITINATION FACTOR E4"/>
    <property type="match status" value="1"/>
</dbReference>
<dbReference type="GO" id="GO:0000151">
    <property type="term" value="C:ubiquitin ligase complex"/>
    <property type="evidence" value="ECO:0007669"/>
    <property type="project" value="InterPro"/>
</dbReference>
<evidence type="ECO:0000313" key="7">
    <source>
        <dbReference type="EMBL" id="KAF9608287.1"/>
    </source>
</evidence>
<dbReference type="AlphaFoldDB" id="A0A835LX55"/>
<dbReference type="EMBL" id="JADFTS010000004">
    <property type="protein sequence ID" value="KAF9608287.1"/>
    <property type="molecule type" value="Genomic_DNA"/>
</dbReference>
<dbReference type="Proteomes" id="UP000631114">
    <property type="component" value="Unassembled WGS sequence"/>
</dbReference>
<sequence length="202" mass="24055">MLRSSLVCAQFYDKLKIRHSITELLEYLWQSPTHFHMWRHIAKEEEKCLYLNFLTFLISDSIYLLDESQNKILELKKIEAEMSNTSEWEQWPAGKKQERTRQFHSLEDTISAAMKLAMEDIRMLAFTSEKIAAPFLLPEMVERVANMLNYFMLKLVGTKRNSLALKHPERYQFQPKELIKQIARIYVHLARGDRKYISQCHI</sequence>
<protein>
    <recommendedName>
        <fullName evidence="6">Ubiquitin conjugation factor E4 core domain-containing protein</fullName>
    </recommendedName>
</protein>
<reference evidence="7 8" key="1">
    <citation type="submission" date="2020-10" db="EMBL/GenBank/DDBJ databases">
        <title>The Coptis chinensis genome and diversification of protoberbering-type alkaloids.</title>
        <authorList>
            <person name="Wang B."/>
            <person name="Shu S."/>
            <person name="Song C."/>
            <person name="Liu Y."/>
        </authorList>
    </citation>
    <scope>NUCLEOTIDE SEQUENCE [LARGE SCALE GENOMIC DNA]</scope>
    <source>
        <strain evidence="7">HL-2020</strain>
        <tissue evidence="7">Leaf</tissue>
    </source>
</reference>
<evidence type="ECO:0000256" key="4">
    <source>
        <dbReference type="ARBA" id="ARBA00022786"/>
    </source>
</evidence>
<dbReference type="InterPro" id="IPR019474">
    <property type="entry name" value="Ub_conjug_fac_E4_core"/>
</dbReference>
<keyword evidence="3" id="KW-0808">Transferase</keyword>
<comment type="pathway">
    <text evidence="2">Protein modification; protein ubiquitination.</text>
</comment>
<evidence type="ECO:0000256" key="5">
    <source>
        <dbReference type="ARBA" id="ARBA00023242"/>
    </source>
</evidence>
<name>A0A835LX55_9MAGN</name>
<proteinExistence type="predicted"/>
<evidence type="ECO:0000259" key="6">
    <source>
        <dbReference type="Pfam" id="PF10408"/>
    </source>
</evidence>
<organism evidence="7 8">
    <name type="scientific">Coptis chinensis</name>
    <dbReference type="NCBI Taxonomy" id="261450"/>
    <lineage>
        <taxon>Eukaryota</taxon>
        <taxon>Viridiplantae</taxon>
        <taxon>Streptophyta</taxon>
        <taxon>Embryophyta</taxon>
        <taxon>Tracheophyta</taxon>
        <taxon>Spermatophyta</taxon>
        <taxon>Magnoliopsida</taxon>
        <taxon>Ranunculales</taxon>
        <taxon>Ranunculaceae</taxon>
        <taxon>Coptidoideae</taxon>
        <taxon>Coptis</taxon>
    </lineage>
</organism>
<evidence type="ECO:0000256" key="3">
    <source>
        <dbReference type="ARBA" id="ARBA00022679"/>
    </source>
</evidence>
<gene>
    <name evidence="7" type="ORF">IFM89_008572</name>
</gene>